<evidence type="ECO:0000259" key="2">
    <source>
        <dbReference type="PROSITE" id="PS50238"/>
    </source>
</evidence>
<sequence>MSFSVSIEDKDVNVSRSIHTCFLYILNHGNVTGIFRVSGSAVRIRFLTEHLTNNPETDLETFQKSYMFTVHDITAVLKKLLATSLRHSDFTIVNNRQLLENLQTIYVLEQDSKCVVRKSCDIIDLPRINMHLLVYVSYQLHRIAAMEETTSMSASNLSIIFQPYLFNNLVITNPDDLKCLRGVIEAFIVHSPLVVELLQEKEKFLTPMTSTSTPASIQVKRMAVEEEKKPFILRRALSLRVKRLKS</sequence>
<reference evidence="3 4" key="1">
    <citation type="submission" date="2024-01" db="EMBL/GenBank/DDBJ databases">
        <authorList>
            <consortium name="Genoscope - CEA"/>
            <person name="William W."/>
        </authorList>
    </citation>
    <scope>NUCLEOTIDE SEQUENCE [LARGE SCALE GENOMIC DNA]</scope>
    <source>
        <strain evidence="3 4">29B2s-10</strain>
    </source>
</reference>
<dbReference type="PANTHER" id="PTHR15228">
    <property type="entry name" value="SPERMATHECAL PHYSIOLOGY VARIANT"/>
    <property type="match status" value="1"/>
</dbReference>
<dbReference type="PANTHER" id="PTHR15228:SF25">
    <property type="entry name" value="F-BAR DOMAIN-CONTAINING PROTEIN"/>
    <property type="match status" value="1"/>
</dbReference>
<dbReference type="InterPro" id="IPR051025">
    <property type="entry name" value="RhoGAP"/>
</dbReference>
<dbReference type="CDD" id="cd00159">
    <property type="entry name" value="RhoGAP"/>
    <property type="match status" value="1"/>
</dbReference>
<dbReference type="SMART" id="SM00324">
    <property type="entry name" value="RhoGAP"/>
    <property type="match status" value="1"/>
</dbReference>
<keyword evidence="4" id="KW-1185">Reference proteome</keyword>
<dbReference type="InterPro" id="IPR000198">
    <property type="entry name" value="RhoGAP_dom"/>
</dbReference>
<keyword evidence="1" id="KW-0343">GTPase activation</keyword>
<name>A0ABP0ECT2_9ASCO</name>
<dbReference type="Gene3D" id="1.10.555.10">
    <property type="entry name" value="Rho GTPase activation protein"/>
    <property type="match status" value="1"/>
</dbReference>
<dbReference type="Proteomes" id="UP001497600">
    <property type="component" value="Chromosome E"/>
</dbReference>
<accession>A0ABP0ECT2</accession>
<evidence type="ECO:0000313" key="3">
    <source>
        <dbReference type="EMBL" id="CAK7907165.1"/>
    </source>
</evidence>
<dbReference type="PROSITE" id="PS50238">
    <property type="entry name" value="RHOGAP"/>
    <property type="match status" value="1"/>
</dbReference>
<evidence type="ECO:0000256" key="1">
    <source>
        <dbReference type="ARBA" id="ARBA00022468"/>
    </source>
</evidence>
<organism evidence="3 4">
    <name type="scientific">[Candida] anglica</name>
    <dbReference type="NCBI Taxonomy" id="148631"/>
    <lineage>
        <taxon>Eukaryota</taxon>
        <taxon>Fungi</taxon>
        <taxon>Dikarya</taxon>
        <taxon>Ascomycota</taxon>
        <taxon>Saccharomycotina</taxon>
        <taxon>Pichiomycetes</taxon>
        <taxon>Debaryomycetaceae</taxon>
        <taxon>Kurtzmaniella</taxon>
    </lineage>
</organism>
<dbReference type="Pfam" id="PF00620">
    <property type="entry name" value="RhoGAP"/>
    <property type="match status" value="1"/>
</dbReference>
<proteinExistence type="predicted"/>
<protein>
    <recommendedName>
        <fullName evidence="2">Rho-GAP domain-containing protein</fullName>
    </recommendedName>
</protein>
<dbReference type="InterPro" id="IPR008936">
    <property type="entry name" value="Rho_GTPase_activation_prot"/>
</dbReference>
<feature type="domain" description="Rho-GAP" evidence="2">
    <location>
        <begin position="5"/>
        <end position="195"/>
    </location>
</feature>
<gene>
    <name evidence="3" type="ORF">CAAN4_E04214</name>
</gene>
<dbReference type="EMBL" id="OZ004257">
    <property type="protein sequence ID" value="CAK7907165.1"/>
    <property type="molecule type" value="Genomic_DNA"/>
</dbReference>
<dbReference type="SUPFAM" id="SSF48350">
    <property type="entry name" value="GTPase activation domain, GAP"/>
    <property type="match status" value="1"/>
</dbReference>
<evidence type="ECO:0000313" key="4">
    <source>
        <dbReference type="Proteomes" id="UP001497600"/>
    </source>
</evidence>